<dbReference type="GO" id="GO:0009236">
    <property type="term" value="P:cobalamin biosynthetic process"/>
    <property type="evidence" value="ECO:0007669"/>
    <property type="project" value="UniProtKB-KW"/>
</dbReference>
<reference evidence="11 12" key="1">
    <citation type="submission" date="2020-08" db="EMBL/GenBank/DDBJ databases">
        <title>Genomic Encyclopedia of Type Strains, Phase IV (KMG-IV): sequencing the most valuable type-strain genomes for metagenomic binning, comparative biology and taxonomic classification.</title>
        <authorList>
            <person name="Goeker M."/>
        </authorList>
    </citation>
    <scope>NUCLEOTIDE SEQUENCE [LARGE SCALE GENOMIC DNA]</scope>
    <source>
        <strain evidence="11 12">DSM 28760</strain>
    </source>
</reference>
<comment type="pathway">
    <text evidence="1 10">Nucleoside biosynthesis; alpha-ribazole biosynthesis; alpha-ribazole from 5,6-dimethylbenzimidazole: step 1/2.</text>
</comment>
<evidence type="ECO:0000256" key="1">
    <source>
        <dbReference type="ARBA" id="ARBA00005049"/>
    </source>
</evidence>
<evidence type="ECO:0000256" key="5">
    <source>
        <dbReference type="ARBA" id="ARBA00022573"/>
    </source>
</evidence>
<evidence type="ECO:0000256" key="3">
    <source>
        <dbReference type="ARBA" id="ARBA00011991"/>
    </source>
</evidence>
<dbReference type="Proteomes" id="UP000537592">
    <property type="component" value="Unassembled WGS sequence"/>
</dbReference>
<feature type="active site" description="Proton acceptor" evidence="10">
    <location>
        <position position="325"/>
    </location>
</feature>
<dbReference type="Pfam" id="PF02277">
    <property type="entry name" value="DBI_PRT"/>
    <property type="match status" value="1"/>
</dbReference>
<evidence type="ECO:0000313" key="12">
    <source>
        <dbReference type="Proteomes" id="UP000537592"/>
    </source>
</evidence>
<dbReference type="GO" id="GO:0008939">
    <property type="term" value="F:nicotinate-nucleotide-dimethylbenzimidazole phosphoribosyltransferase activity"/>
    <property type="evidence" value="ECO:0007669"/>
    <property type="project" value="UniProtKB-UniRule"/>
</dbReference>
<evidence type="ECO:0000256" key="6">
    <source>
        <dbReference type="ARBA" id="ARBA00022676"/>
    </source>
</evidence>
<evidence type="ECO:0000256" key="7">
    <source>
        <dbReference type="ARBA" id="ARBA00022679"/>
    </source>
</evidence>
<dbReference type="RefSeq" id="WP_183750088.1">
    <property type="nucleotide sequence ID" value="NZ_JACICC010000001.1"/>
</dbReference>
<proteinExistence type="inferred from homology"/>
<name>A0A7W5Z1B5_9HYPH</name>
<sequence>MHPTNTSGMPFDDVRRLLHTLPGPDEFAVAAVRARNKELTKLPGSLGELEAVVEWLAAWQGSPTPAVRRPLVVVFAGNHGVATHGVSAYPQVVTRQMLDNFAAGGGAINQICATYDLGFKVFDLALDLPTGDITREPALDEKACVATLAFGMEAIAGGTDLLSLGEMGVGNTTVAAAIYTALYGGPASHWVGHGTFGHVGKGSGSKGRHAANGSGEGVARKVAVVEAALASHAGTLDDPLEVLRRLGGREVAAAAGAILAARLEHIPVLLDGYVVTAAAAILHALDPSSIDHCRAGHVSPDGAHAEVLERIGKKPLLSLGITLGEGTGAALAAGIVKAAAAAHSGMSTRTQAGVSGPV</sequence>
<comment type="caution">
    <text evidence="11">The sequence shown here is derived from an EMBL/GenBank/DDBJ whole genome shotgun (WGS) entry which is preliminary data.</text>
</comment>
<accession>A0A7W5Z1B5</accession>
<dbReference type="EC" id="2.4.2.21" evidence="3 10"/>
<evidence type="ECO:0000256" key="8">
    <source>
        <dbReference type="ARBA" id="ARBA00030686"/>
    </source>
</evidence>
<evidence type="ECO:0000256" key="10">
    <source>
        <dbReference type="HAMAP-Rule" id="MF_00230"/>
    </source>
</evidence>
<keyword evidence="12" id="KW-1185">Reference proteome</keyword>
<dbReference type="InterPro" id="IPR003200">
    <property type="entry name" value="Nict_dMeBzImd_PRibTrfase"/>
</dbReference>
<organism evidence="11 12">
    <name type="scientific">Pseudochelatococcus contaminans</name>
    <dbReference type="NCBI Taxonomy" id="1538103"/>
    <lineage>
        <taxon>Bacteria</taxon>
        <taxon>Pseudomonadati</taxon>
        <taxon>Pseudomonadota</taxon>
        <taxon>Alphaproteobacteria</taxon>
        <taxon>Hyphomicrobiales</taxon>
        <taxon>Chelatococcaceae</taxon>
        <taxon>Pseudochelatococcus</taxon>
    </lineage>
</organism>
<dbReference type="Gene3D" id="3.40.50.10210">
    <property type="match status" value="1"/>
</dbReference>
<dbReference type="PANTHER" id="PTHR43463">
    <property type="entry name" value="NICOTINATE-NUCLEOTIDE--DIMETHYLBENZIMIDAZOLE PHOSPHORIBOSYLTRANSFERASE"/>
    <property type="match status" value="1"/>
</dbReference>
<gene>
    <name evidence="10" type="primary">cobT</name>
    <name evidence="11" type="ORF">FHS81_000091</name>
</gene>
<dbReference type="Gene3D" id="1.10.1610.10">
    <property type="match status" value="1"/>
</dbReference>
<dbReference type="InterPro" id="IPR023195">
    <property type="entry name" value="Nict_dMeBzImd_PRibTrfase_N"/>
</dbReference>
<dbReference type="SUPFAM" id="SSF52733">
    <property type="entry name" value="Nicotinate mononucleotide:5,6-dimethylbenzimidazole phosphoribosyltransferase (CobT)"/>
    <property type="match status" value="1"/>
</dbReference>
<dbReference type="NCBIfam" id="NF000996">
    <property type="entry name" value="PRK00105.1"/>
    <property type="match status" value="1"/>
</dbReference>
<dbReference type="HAMAP" id="MF_00230">
    <property type="entry name" value="CobT"/>
    <property type="match status" value="1"/>
</dbReference>
<evidence type="ECO:0000256" key="2">
    <source>
        <dbReference type="ARBA" id="ARBA00007110"/>
    </source>
</evidence>
<keyword evidence="5 10" id="KW-0169">Cobalamin biosynthesis</keyword>
<keyword evidence="6 10" id="KW-0328">Glycosyltransferase</keyword>
<comment type="similarity">
    <text evidence="2 10">Belongs to the CobT family.</text>
</comment>
<dbReference type="UniPathway" id="UPA00061">
    <property type="reaction ID" value="UER00516"/>
</dbReference>
<comment type="function">
    <text evidence="10">Catalyzes the synthesis of alpha-ribazole-5'-phosphate from nicotinate mononucleotide (NAMN) and 5,6-dimethylbenzimidazole (DMB).</text>
</comment>
<dbReference type="PANTHER" id="PTHR43463:SF1">
    <property type="entry name" value="NICOTINATE-NUCLEOTIDE--DIMETHYLBENZIMIDAZOLE PHOSPHORIBOSYLTRANSFERASE"/>
    <property type="match status" value="1"/>
</dbReference>
<keyword evidence="7 10" id="KW-0808">Transferase</keyword>
<comment type="catalytic activity">
    <reaction evidence="9 10">
        <text>5,6-dimethylbenzimidazole + nicotinate beta-D-ribonucleotide = alpha-ribazole 5'-phosphate + nicotinate + H(+)</text>
        <dbReference type="Rhea" id="RHEA:11196"/>
        <dbReference type="ChEBI" id="CHEBI:15378"/>
        <dbReference type="ChEBI" id="CHEBI:15890"/>
        <dbReference type="ChEBI" id="CHEBI:32544"/>
        <dbReference type="ChEBI" id="CHEBI:57502"/>
        <dbReference type="ChEBI" id="CHEBI:57918"/>
        <dbReference type="EC" id="2.4.2.21"/>
    </reaction>
</comment>
<dbReference type="EMBL" id="JACICC010000001">
    <property type="protein sequence ID" value="MBB3808037.1"/>
    <property type="molecule type" value="Genomic_DNA"/>
</dbReference>
<dbReference type="CDD" id="cd02439">
    <property type="entry name" value="DMB-PRT_CobT"/>
    <property type="match status" value="1"/>
</dbReference>
<evidence type="ECO:0000313" key="11">
    <source>
        <dbReference type="EMBL" id="MBB3808037.1"/>
    </source>
</evidence>
<dbReference type="InterPro" id="IPR036087">
    <property type="entry name" value="Nict_dMeBzImd_PRibTrfase_sf"/>
</dbReference>
<protein>
    <recommendedName>
        <fullName evidence="4 10">Nicotinate-nucleotide--dimethylbenzimidazole phosphoribosyltransferase</fullName>
        <shortName evidence="10">NN:DBI PRT</shortName>
        <ecNumber evidence="3 10">2.4.2.21</ecNumber>
    </recommendedName>
    <alternativeName>
        <fullName evidence="8 10">N(1)-alpha-phosphoribosyltransferase</fullName>
    </alternativeName>
</protein>
<evidence type="ECO:0000256" key="4">
    <source>
        <dbReference type="ARBA" id="ARBA00015486"/>
    </source>
</evidence>
<dbReference type="InterPro" id="IPR017846">
    <property type="entry name" value="Nict_dMeBzImd_PRibTrfase_bact"/>
</dbReference>
<dbReference type="AlphaFoldDB" id="A0A7W5Z1B5"/>
<evidence type="ECO:0000256" key="9">
    <source>
        <dbReference type="ARBA" id="ARBA00047340"/>
    </source>
</evidence>